<feature type="compositionally biased region" description="Low complexity" evidence="2">
    <location>
        <begin position="370"/>
        <end position="387"/>
    </location>
</feature>
<feature type="non-terminal residue" evidence="3">
    <location>
        <position position="496"/>
    </location>
</feature>
<organism evidence="3 4">
    <name type="scientific">Gregarina niphandrodes</name>
    <name type="common">Septate eugregarine</name>
    <dbReference type="NCBI Taxonomy" id="110365"/>
    <lineage>
        <taxon>Eukaryota</taxon>
        <taxon>Sar</taxon>
        <taxon>Alveolata</taxon>
        <taxon>Apicomplexa</taxon>
        <taxon>Conoidasida</taxon>
        <taxon>Gregarinasina</taxon>
        <taxon>Eugregarinorida</taxon>
        <taxon>Gregarinidae</taxon>
        <taxon>Gregarina</taxon>
    </lineage>
</organism>
<feature type="region of interest" description="Disordered" evidence="2">
    <location>
        <begin position="370"/>
        <end position="389"/>
    </location>
</feature>
<evidence type="ECO:0000313" key="3">
    <source>
        <dbReference type="EMBL" id="EZG67204.1"/>
    </source>
</evidence>
<dbReference type="Gene3D" id="2.160.20.80">
    <property type="entry name" value="E3 ubiquitin-protein ligase SopA"/>
    <property type="match status" value="1"/>
</dbReference>
<dbReference type="EMBL" id="AFNH02000530">
    <property type="protein sequence ID" value="EZG67204.1"/>
    <property type="molecule type" value="Genomic_DNA"/>
</dbReference>
<evidence type="ECO:0000313" key="4">
    <source>
        <dbReference type="Proteomes" id="UP000019763"/>
    </source>
</evidence>
<name>A0A023B7G0_GRENI</name>
<feature type="region of interest" description="Disordered" evidence="2">
    <location>
        <begin position="100"/>
        <end position="160"/>
    </location>
</feature>
<keyword evidence="1" id="KW-0677">Repeat</keyword>
<accession>A0A023B7G0</accession>
<dbReference type="PANTHER" id="PTHR47485">
    <property type="entry name" value="THYLAKOID LUMENAL 17.4 KDA PROTEIN, CHLOROPLASTIC"/>
    <property type="match status" value="1"/>
</dbReference>
<feature type="region of interest" description="Disordered" evidence="2">
    <location>
        <begin position="394"/>
        <end position="414"/>
    </location>
</feature>
<feature type="region of interest" description="Disordered" evidence="2">
    <location>
        <begin position="281"/>
        <end position="353"/>
    </location>
</feature>
<reference evidence="3" key="1">
    <citation type="submission" date="2013-12" db="EMBL/GenBank/DDBJ databases">
        <authorList>
            <person name="Omoto C.K."/>
            <person name="Sibley D."/>
            <person name="Venepally P."/>
            <person name="Hadjithomas M."/>
            <person name="Karamycheva S."/>
            <person name="Brunk B."/>
            <person name="Roos D."/>
            <person name="Caler E."/>
            <person name="Lorenzi H."/>
        </authorList>
    </citation>
    <scope>NUCLEOTIDE SEQUENCE</scope>
</reference>
<evidence type="ECO:0000256" key="1">
    <source>
        <dbReference type="ARBA" id="ARBA00022737"/>
    </source>
</evidence>
<dbReference type="AlphaFoldDB" id="A0A023B7G0"/>
<dbReference type="SUPFAM" id="SSF141571">
    <property type="entry name" value="Pentapeptide repeat-like"/>
    <property type="match status" value="1"/>
</dbReference>
<feature type="compositionally biased region" description="Low complexity" evidence="2">
    <location>
        <begin position="294"/>
        <end position="310"/>
    </location>
</feature>
<feature type="compositionally biased region" description="Polar residues" evidence="2">
    <location>
        <begin position="120"/>
        <end position="130"/>
    </location>
</feature>
<dbReference type="Proteomes" id="UP000019763">
    <property type="component" value="Unassembled WGS sequence"/>
</dbReference>
<sequence length="496" mass="53424">MRWRLLVVLTEAQWEWEWPVEDWYPQLVDPDEFDAILEPFPEGPDDEGIDVDNPGAPPSDVDWLPLGPGHLPLGDPRVPIDVDIPLIPDIRIDVRDTWTEPEEDEVDETSSWPSLDITDTEGQTTWSWGTYSGPIAPDEKSRPAPKKTSGETEEVTTEVVPTAKGTSGITIKDNLSSGKQLTTNGIPSSSNAMHTSLTDPAIEQMTQQTTADEMRKMPVSEPIRTTTTQPPFPTIVERTRPEKSLELTTGFVSTRFGSIGSDAIGPWDSTAIETTTAESTAVPVVTSTNRHSDSSSYTTAPLSTTSAPATVDLSNSPPASTWPQKAVESTTQSPVTSWPITTQWPTGTHESTPVGYTTNWTSSLPTDVFSSLGSSTKTPSTSKASLPLFDHHTSSNVPLTEHTLSRSTLTESTLTETTLTTLPESNLTEATLPEATLPEATLPEATLPEATLPEATLTEATLTEATLTEATLTEATLTEATLTEATLTEATLPEAT</sequence>
<dbReference type="RefSeq" id="XP_011130310.1">
    <property type="nucleotide sequence ID" value="XM_011132008.1"/>
</dbReference>
<dbReference type="VEuPathDB" id="CryptoDB:GNI_070690"/>
<comment type="caution">
    <text evidence="3">The sequence shown here is derived from an EMBL/GenBank/DDBJ whole genome shotgun (WGS) entry which is preliminary data.</text>
</comment>
<feature type="compositionally biased region" description="Polar residues" evidence="2">
    <location>
        <begin position="312"/>
        <end position="353"/>
    </location>
</feature>
<protein>
    <submittedName>
        <fullName evidence="3">Pentapeptide repeat protein</fullName>
    </submittedName>
</protein>
<dbReference type="OMA" id="LPHEDCG"/>
<gene>
    <name evidence="3" type="ORF">GNI_070690</name>
</gene>
<dbReference type="InterPro" id="IPR001646">
    <property type="entry name" value="5peptide_repeat"/>
</dbReference>
<dbReference type="Pfam" id="PF00805">
    <property type="entry name" value="Pentapeptide"/>
    <property type="match status" value="1"/>
</dbReference>
<proteinExistence type="predicted"/>
<keyword evidence="4" id="KW-1185">Reference proteome</keyword>
<dbReference type="GeneID" id="22912595"/>
<evidence type="ECO:0000256" key="2">
    <source>
        <dbReference type="SAM" id="MobiDB-lite"/>
    </source>
</evidence>
<dbReference type="PANTHER" id="PTHR47485:SF1">
    <property type="entry name" value="THYLAKOID LUMENAL 17.4 KDA PROTEIN, CHLOROPLASTIC"/>
    <property type="match status" value="1"/>
</dbReference>
<feature type="compositionally biased region" description="Low complexity" evidence="2">
    <location>
        <begin position="399"/>
        <end position="414"/>
    </location>
</feature>